<accession>I1S1U1</accession>
<dbReference type="RefSeq" id="XP_011319724.1">
    <property type="nucleotide sequence ID" value="XM_011321422.1"/>
</dbReference>
<dbReference type="HOGENOM" id="CLU_115021_0_0_1"/>
<sequence>MKFLSQMSPDNETNHEISISHTWRRNLAIRIEAGEGELQCSVTTQGAHFVSPPPTPAFHYDIPIEPFAKDLIHRLKILRMLQNLRISLYGQDFADDWPVSRTPSDLVKEARAKVEKERDDYLASLDETINTDEEEEEWAKERVRKGREIRLAKW</sequence>
<dbReference type="OrthoDB" id="5020929at2759"/>
<dbReference type="eggNOG" id="ENOG502RQW1">
    <property type="taxonomic scope" value="Eukaryota"/>
</dbReference>
<dbReference type="AlphaFoldDB" id="I1S1U1"/>
<protein>
    <submittedName>
        <fullName evidence="1">Chromosome 1, complete genome</fullName>
    </submittedName>
</protein>
<evidence type="ECO:0000313" key="2">
    <source>
        <dbReference type="EnsemblFungi" id="CEF76181"/>
    </source>
</evidence>
<proteinExistence type="predicted"/>
<dbReference type="STRING" id="229533.I1S1U1"/>
<reference evidence="2" key="4">
    <citation type="submission" date="2017-01" db="UniProtKB">
        <authorList>
            <consortium name="EnsemblFungi"/>
        </authorList>
    </citation>
    <scope>IDENTIFICATION</scope>
    <source>
        <strain evidence="2">PH-1 / ATCC MYA-4620 / FGSC 9075 / NRRL 31084</strain>
    </source>
</reference>
<accession>A0A098DE01</accession>
<dbReference type="EMBL" id="HG970332">
    <property type="protein sequence ID" value="CEF76181.1"/>
    <property type="molecule type" value="Genomic_DNA"/>
</dbReference>
<gene>
    <name evidence="2" type="primary">FG10711.1</name>
    <name evidence="1" type="ORF">FGRAMPH1_01T08757</name>
</gene>
<reference evidence="2 3" key="2">
    <citation type="journal article" date="2010" name="Nature">
        <title>Comparative genomics reveals mobile pathogenicity chromosomes in Fusarium.</title>
        <authorList>
            <person name="Ma L.J."/>
            <person name="van der Does H.C."/>
            <person name="Borkovich K.A."/>
            <person name="Coleman J.J."/>
            <person name="Daboussi M.J."/>
            <person name="Di Pietro A."/>
            <person name="Dufresne M."/>
            <person name="Freitag M."/>
            <person name="Grabherr M."/>
            <person name="Henrissat B."/>
            <person name="Houterman P.M."/>
            <person name="Kang S."/>
            <person name="Shim W.B."/>
            <person name="Woloshuk C."/>
            <person name="Xie X."/>
            <person name="Xu J.R."/>
            <person name="Antoniw J."/>
            <person name="Baker S.E."/>
            <person name="Bluhm B.H."/>
            <person name="Breakspear A."/>
            <person name="Brown D.W."/>
            <person name="Butchko R.A."/>
            <person name="Chapman S."/>
            <person name="Coulson R."/>
            <person name="Coutinho P.M."/>
            <person name="Danchin E.G."/>
            <person name="Diener A."/>
            <person name="Gale L.R."/>
            <person name="Gardiner D.M."/>
            <person name="Goff S."/>
            <person name="Hammond-Kosack K.E."/>
            <person name="Hilburn K."/>
            <person name="Hua-Van A."/>
            <person name="Jonkers W."/>
            <person name="Kazan K."/>
            <person name="Kodira C.D."/>
            <person name="Koehrsen M."/>
            <person name="Kumar L."/>
            <person name="Lee Y.H."/>
            <person name="Li L."/>
            <person name="Manners J.M."/>
            <person name="Miranda-Saavedra D."/>
            <person name="Mukherjee M."/>
            <person name="Park G."/>
            <person name="Park J."/>
            <person name="Park S.Y."/>
            <person name="Proctor R.H."/>
            <person name="Regev A."/>
            <person name="Ruiz-Roldan M.C."/>
            <person name="Sain D."/>
            <person name="Sakthikumar S."/>
            <person name="Sykes S."/>
            <person name="Schwartz D.C."/>
            <person name="Turgeon B.G."/>
            <person name="Wapinski I."/>
            <person name="Yoder O."/>
            <person name="Young S."/>
            <person name="Zeng Q."/>
            <person name="Zhou S."/>
            <person name="Galagan J."/>
            <person name="Cuomo C.A."/>
            <person name="Kistler H.C."/>
            <person name="Rep M."/>
        </authorList>
    </citation>
    <scope>GENOME REANNOTATION</scope>
    <source>
        <strain evidence="3">ATCC MYA-4620 / CBS 123657 / FGSC 9075 / NRRL 31084 / PH-1</strain>
        <strain evidence="2">PH-1 / ATCC MYA-4620 / FGSC 9075 / NRRL 31084</strain>
    </source>
</reference>
<dbReference type="KEGG" id="fgr:FGSG_10711"/>
<dbReference type="EnsemblFungi" id="CEF76181">
    <property type="protein sequence ID" value="CEF76181"/>
    <property type="gene ID" value="FGRRES_10711"/>
</dbReference>
<dbReference type="Proteomes" id="UP000070720">
    <property type="component" value="Chromosome 1"/>
</dbReference>
<evidence type="ECO:0000313" key="3">
    <source>
        <dbReference type="Proteomes" id="UP000070720"/>
    </source>
</evidence>
<name>I1S1U1_GIBZE</name>
<dbReference type="VEuPathDB" id="FungiDB:FGRAMPH1_01G08757"/>
<dbReference type="InParanoid" id="I1S1U1"/>
<reference evidence="2 3" key="1">
    <citation type="journal article" date="2007" name="Science">
        <title>The Fusarium graminearum genome reveals a link between localized polymorphism and pathogen specialization.</title>
        <authorList>
            <person name="Cuomo C.A."/>
            <person name="Gueldener U."/>
            <person name="Xu J.-R."/>
            <person name="Trail F."/>
            <person name="Turgeon B.G."/>
            <person name="Di Pietro A."/>
            <person name="Walton J.D."/>
            <person name="Ma L.-J."/>
            <person name="Baker S.E."/>
            <person name="Rep M."/>
            <person name="Adam G."/>
            <person name="Antoniw J."/>
            <person name="Baldwin T."/>
            <person name="Calvo S.E."/>
            <person name="Chang Y.-L."/>
            <person name="DeCaprio D."/>
            <person name="Gale L.R."/>
            <person name="Gnerre S."/>
            <person name="Goswami R.S."/>
            <person name="Hammond-Kosack K."/>
            <person name="Harris L.J."/>
            <person name="Hilburn K."/>
            <person name="Kennell J.C."/>
            <person name="Kroken S."/>
            <person name="Magnuson J.K."/>
            <person name="Mannhaupt G."/>
            <person name="Mauceli E.W."/>
            <person name="Mewes H.-W."/>
            <person name="Mitterbauer R."/>
            <person name="Muehlbauer G."/>
            <person name="Muensterkoetter M."/>
            <person name="Nelson D."/>
            <person name="O'Donnell K."/>
            <person name="Ouellet T."/>
            <person name="Qi W."/>
            <person name="Quesneville H."/>
            <person name="Roncero M.I.G."/>
            <person name="Seong K.-Y."/>
            <person name="Tetko I.V."/>
            <person name="Urban M."/>
            <person name="Waalwijk C."/>
            <person name="Ward T.J."/>
            <person name="Yao J."/>
            <person name="Birren B.W."/>
            <person name="Kistler H.C."/>
        </authorList>
    </citation>
    <scope>NUCLEOTIDE SEQUENCE [LARGE SCALE GENOMIC DNA]</scope>
    <source>
        <strain evidence="3">ATCC MYA-4620 / CBS 123657 / FGSC 9075 / NRRL 31084 / PH-1</strain>
        <strain evidence="2">PH-1 / ATCC MYA-4620 / FGSC 9075 / NRRL 31084</strain>
    </source>
</reference>
<organism evidence="1 3">
    <name type="scientific">Gibberella zeae (strain ATCC MYA-4620 / CBS 123657 / FGSC 9075 / NRRL 31084 / PH-1)</name>
    <name type="common">Wheat head blight fungus</name>
    <name type="synonym">Fusarium graminearum</name>
    <dbReference type="NCBI Taxonomy" id="229533"/>
    <lineage>
        <taxon>Eukaryota</taxon>
        <taxon>Fungi</taxon>
        <taxon>Dikarya</taxon>
        <taxon>Ascomycota</taxon>
        <taxon>Pezizomycotina</taxon>
        <taxon>Sordariomycetes</taxon>
        <taxon>Hypocreomycetidae</taxon>
        <taxon>Hypocreales</taxon>
        <taxon>Nectriaceae</taxon>
        <taxon>Fusarium</taxon>
    </lineage>
</organism>
<keyword evidence="3" id="KW-1185">Reference proteome</keyword>
<reference evidence="1 3" key="3">
    <citation type="journal article" date="2015" name="BMC Genomics">
        <title>The completed genome sequence of the pathogenic ascomycete fungus Fusarium graminearum.</title>
        <authorList>
            <person name="King R."/>
            <person name="Urban M."/>
            <person name="Hammond-Kosack M.C."/>
            <person name="Hassani-Pak K."/>
            <person name="Hammond-Kosack K.E."/>
        </authorList>
    </citation>
    <scope>NUCLEOTIDE SEQUENCE [LARGE SCALE GENOMIC DNA]</scope>
    <source>
        <strain evidence="3">ATCC MYA-4620 / CBS 123657 / FGSC 9075 / NRRL 31084 / PH-1</strain>
        <strain evidence="1">PH-1</strain>
    </source>
</reference>
<evidence type="ECO:0000313" key="1">
    <source>
        <dbReference type="EMBL" id="CEF76181.1"/>
    </source>
</evidence>